<gene>
    <name evidence="5" type="ORF">HRG_03136</name>
</gene>
<keyword evidence="5" id="KW-0269">Exonuclease</keyword>
<dbReference type="SUPFAM" id="SSF53098">
    <property type="entry name" value="Ribonuclease H-like"/>
    <property type="match status" value="1"/>
</dbReference>
<evidence type="ECO:0000256" key="3">
    <source>
        <dbReference type="SAM" id="MobiDB-lite"/>
    </source>
</evidence>
<dbReference type="CDD" id="cd06141">
    <property type="entry name" value="WRN_exo"/>
    <property type="match status" value="1"/>
</dbReference>
<feature type="region of interest" description="Disordered" evidence="3">
    <location>
        <begin position="355"/>
        <end position="395"/>
    </location>
</feature>
<organism evidence="5 6">
    <name type="scientific">Hirsutella rhossiliensis</name>
    <dbReference type="NCBI Taxonomy" id="111463"/>
    <lineage>
        <taxon>Eukaryota</taxon>
        <taxon>Fungi</taxon>
        <taxon>Dikarya</taxon>
        <taxon>Ascomycota</taxon>
        <taxon>Pezizomycotina</taxon>
        <taxon>Sordariomycetes</taxon>
        <taxon>Hypocreomycetidae</taxon>
        <taxon>Hypocreales</taxon>
        <taxon>Ophiocordycipitaceae</taxon>
        <taxon>Hirsutella</taxon>
    </lineage>
</organism>
<reference evidence="5" key="1">
    <citation type="submission" date="2021-09" db="EMBL/GenBank/DDBJ databases">
        <title>A high-quality genome of the endoparasitic fungus Hirsutella rhossiliensis with a comparison of Hirsutella genomes reveals transposable elements contributing to genome size variation.</title>
        <authorList>
            <person name="Lin R."/>
            <person name="Jiao Y."/>
            <person name="Sun X."/>
            <person name="Ling J."/>
            <person name="Xie B."/>
            <person name="Cheng X."/>
        </authorList>
    </citation>
    <scope>NUCLEOTIDE SEQUENCE</scope>
    <source>
        <strain evidence="5">HR02</strain>
    </source>
</reference>
<dbReference type="RefSeq" id="XP_044722633.1">
    <property type="nucleotide sequence ID" value="XM_044861607.1"/>
</dbReference>
<dbReference type="InterPro" id="IPR036397">
    <property type="entry name" value="RNaseH_sf"/>
</dbReference>
<name>A0A9P8SKT7_9HYPO</name>
<dbReference type="FunFam" id="3.30.420.10:FF:000100">
    <property type="entry name" value="3'-5' exonuclease/helicase (Wrn), putative"/>
    <property type="match status" value="1"/>
</dbReference>
<dbReference type="GO" id="GO:0006139">
    <property type="term" value="P:nucleobase-containing compound metabolic process"/>
    <property type="evidence" value="ECO:0007669"/>
    <property type="project" value="InterPro"/>
</dbReference>
<dbReference type="InterPro" id="IPR012337">
    <property type="entry name" value="RNaseH-like_sf"/>
</dbReference>
<dbReference type="InterPro" id="IPR002562">
    <property type="entry name" value="3'-5'_exonuclease_dom"/>
</dbReference>
<dbReference type="GO" id="GO:0005737">
    <property type="term" value="C:cytoplasm"/>
    <property type="evidence" value="ECO:0007669"/>
    <property type="project" value="TreeGrafter"/>
</dbReference>
<dbReference type="GeneID" id="68352265"/>
<accession>A0A9P8SKT7</accession>
<dbReference type="GO" id="GO:0003676">
    <property type="term" value="F:nucleic acid binding"/>
    <property type="evidence" value="ECO:0007669"/>
    <property type="project" value="InterPro"/>
</dbReference>
<evidence type="ECO:0000256" key="1">
    <source>
        <dbReference type="ARBA" id="ARBA00022722"/>
    </source>
</evidence>
<dbReference type="Pfam" id="PF01612">
    <property type="entry name" value="DNA_pol_A_exo1"/>
    <property type="match status" value="1"/>
</dbReference>
<keyword evidence="2" id="KW-0378">Hydrolase</keyword>
<feature type="domain" description="3'-5' exonuclease" evidence="4">
    <location>
        <begin position="164"/>
        <end position="352"/>
    </location>
</feature>
<evidence type="ECO:0000256" key="2">
    <source>
        <dbReference type="ARBA" id="ARBA00022801"/>
    </source>
</evidence>
<evidence type="ECO:0000259" key="4">
    <source>
        <dbReference type="SMART" id="SM00474"/>
    </source>
</evidence>
<dbReference type="PANTHER" id="PTHR13620:SF104">
    <property type="entry name" value="EXONUCLEASE 3'-5' DOMAIN-CONTAINING PROTEIN 2"/>
    <property type="match status" value="1"/>
</dbReference>
<dbReference type="InterPro" id="IPR051132">
    <property type="entry name" value="3-5_Exonuclease_domain"/>
</dbReference>
<protein>
    <submittedName>
        <fullName evidence="5">3'-5' exonuclease domain-containing protein</fullName>
    </submittedName>
</protein>
<dbReference type="AlphaFoldDB" id="A0A9P8SKT7"/>
<keyword evidence="6" id="KW-1185">Reference proteome</keyword>
<dbReference type="Proteomes" id="UP000824596">
    <property type="component" value="Unassembled WGS sequence"/>
</dbReference>
<dbReference type="GO" id="GO:0005634">
    <property type="term" value="C:nucleus"/>
    <property type="evidence" value="ECO:0007669"/>
    <property type="project" value="TreeGrafter"/>
</dbReference>
<sequence>MRWHPSMGIRFSPSPERAPLYPRLDVCRFLHVPTTDGHSSSEPGGLDRDVYHVRMANEGCFGLRAALGNEVAASLVHEASNAELDDAGIAKGTESAMYMLESSKENEPESLDPASPPQTPMNFVMSTELFKAAKAAEAGTPASFWSHTLYEHINAAGDTEKVKVHYCTSKHATELVCQKHFLGQEILGFDLEWSIYANRNSGPRENVSLIQLASPSRIGLFQVAMFAKDDFVAPTFRKIMEDPNVRKAGVNIRGDCTRLKNHLGIAVQGVFELSHLYKQVKYSAAGTPRLINKSVVAMSIQAQEHLGLPLFKGNSVRTSNWQQPLNTSQITYAAADAYAGLQLYHVLDAKRKELKPCPPRPHHAELGLPIPRSTPAKTPKPVTARPRKPRAPKPQIPIPVIRDARIVEAERMAQEFRASSQTPVASPLPVLRAYYIWHVNEDLDPISIAKLLRDPPLQTGTVITYLLNAVVELKLPYSRIRLKREVLSFLHQTSLNGKYRSLAKDCENVEPQIATA</sequence>
<comment type="caution">
    <text evidence="5">The sequence shown here is derived from an EMBL/GenBank/DDBJ whole genome shotgun (WGS) entry which is preliminary data.</text>
</comment>
<dbReference type="OrthoDB" id="1920326at2759"/>
<dbReference type="GO" id="GO:0008408">
    <property type="term" value="F:3'-5' exonuclease activity"/>
    <property type="evidence" value="ECO:0007669"/>
    <property type="project" value="InterPro"/>
</dbReference>
<keyword evidence="1" id="KW-0540">Nuclease</keyword>
<evidence type="ECO:0000313" key="5">
    <source>
        <dbReference type="EMBL" id="KAH0965120.1"/>
    </source>
</evidence>
<proteinExistence type="predicted"/>
<dbReference type="SMART" id="SM00474">
    <property type="entry name" value="35EXOc"/>
    <property type="match status" value="1"/>
</dbReference>
<evidence type="ECO:0000313" key="6">
    <source>
        <dbReference type="Proteomes" id="UP000824596"/>
    </source>
</evidence>
<dbReference type="EMBL" id="JAIZPD010000003">
    <property type="protein sequence ID" value="KAH0965120.1"/>
    <property type="molecule type" value="Genomic_DNA"/>
</dbReference>
<dbReference type="Gene3D" id="3.30.420.10">
    <property type="entry name" value="Ribonuclease H-like superfamily/Ribonuclease H"/>
    <property type="match status" value="1"/>
</dbReference>
<dbReference type="PANTHER" id="PTHR13620">
    <property type="entry name" value="3-5 EXONUCLEASE"/>
    <property type="match status" value="1"/>
</dbReference>